<comment type="caution">
    <text evidence="8">The sequence shown here is derived from an EMBL/GenBank/DDBJ whole genome shotgun (WGS) entry which is preliminary data.</text>
</comment>
<evidence type="ECO:0000256" key="4">
    <source>
        <dbReference type="ARBA" id="ARBA00022801"/>
    </source>
</evidence>
<dbReference type="InterPro" id="IPR029058">
    <property type="entry name" value="AB_hydrolase_fold"/>
</dbReference>
<evidence type="ECO:0000256" key="3">
    <source>
        <dbReference type="ARBA" id="ARBA00022670"/>
    </source>
</evidence>
<evidence type="ECO:0000313" key="9">
    <source>
        <dbReference type="Proteomes" id="UP000824890"/>
    </source>
</evidence>
<keyword evidence="5" id="KW-0325">Glycoprotein</keyword>
<dbReference type="PROSITE" id="PS00560">
    <property type="entry name" value="CARBOXYPEPT_SER_HIS"/>
    <property type="match status" value="1"/>
</dbReference>
<organism evidence="8 9">
    <name type="scientific">Brassica napus</name>
    <name type="common">Rape</name>
    <dbReference type="NCBI Taxonomy" id="3708"/>
    <lineage>
        <taxon>Eukaryota</taxon>
        <taxon>Viridiplantae</taxon>
        <taxon>Streptophyta</taxon>
        <taxon>Embryophyta</taxon>
        <taxon>Tracheophyta</taxon>
        <taxon>Spermatophyta</taxon>
        <taxon>Magnoliopsida</taxon>
        <taxon>eudicotyledons</taxon>
        <taxon>Gunneridae</taxon>
        <taxon>Pentapetalae</taxon>
        <taxon>rosids</taxon>
        <taxon>malvids</taxon>
        <taxon>Brassicales</taxon>
        <taxon>Brassicaceae</taxon>
        <taxon>Brassiceae</taxon>
        <taxon>Brassica</taxon>
    </lineage>
</organism>
<evidence type="ECO:0000256" key="2">
    <source>
        <dbReference type="ARBA" id="ARBA00022645"/>
    </source>
</evidence>
<keyword evidence="4" id="KW-0378">Hydrolase</keyword>
<evidence type="ECO:0000256" key="1">
    <source>
        <dbReference type="ARBA" id="ARBA00009431"/>
    </source>
</evidence>
<dbReference type="InterPro" id="IPR001563">
    <property type="entry name" value="Peptidase_S10"/>
</dbReference>
<dbReference type="EMBL" id="JAGKQM010000003">
    <property type="protein sequence ID" value="KAH0934056.1"/>
    <property type="molecule type" value="Genomic_DNA"/>
</dbReference>
<dbReference type="Pfam" id="PF00450">
    <property type="entry name" value="Peptidase_S10"/>
    <property type="match status" value="2"/>
</dbReference>
<protein>
    <recommendedName>
        <fullName evidence="10">Carboxypeptidase</fullName>
    </recommendedName>
</protein>
<dbReference type="Proteomes" id="UP000824890">
    <property type="component" value="Unassembled WGS sequence"/>
</dbReference>
<dbReference type="InterPro" id="IPR016621">
    <property type="entry name" value="UCP014543"/>
</dbReference>
<sequence length="745" mass="82736">WPPKISDTSRRSFLDIFLPRVPSPPSYTNNLKKQLRKKKKKQTKMEKLTFLLHIVVFIACAYPSSSSTLLNDRSFEISNLPSSRAEKLIRELNLFPKLDVNVIDVTDSTLASAEEEEVPSIVERSFRFPNIVSDGGATVEDLGHHAGYFKLPKSQGARMFYFFFESRTKKKDAPVVIWLTGGPGCSSELAMFYENGPFKIDKNMSLAWNEYGWDQVSNLLYVDQPVGTGFSYTTDKSILCGAPYAGKQRLLHNGRVICWALHSGGFAIGNGLTDPAIQYPAYPDYALEMGLITQAEHDRLEKIVPLCELSIKLCGTDGTTSCLASYLVCNTLFTGVMKHAGGVNHYDIRKKCEGSLCYDFSNMEKFLNLQSVRKSLGVGDIEFVSCSTSVYQAMLQDWMRNLEVGIPTLLEDGINLLVYAGEYDLICNWLGNSRWVNAMEWSGKENFKASKEVPFVVDGKDAGKLKSYGQLSFLKVHDAGHMVPMDQPKAALEMLKGWMENSLTGVDAVTTSTTTEGEDLGEAAMSSSLLRFGISRPSSSSSSYKNLVSSHSFGLATSSLSWANNTPHHTKLKQKQKLCVKGSAQEIPQTLEEDSKFVPLDPQDPVFGPPVLLLLGFQIHEAQKIQELLKELDGEFMKIMFCTEDMIPRSLWEAVNTRQTDLKRVKIAESLPRICFLSGLTGEEMMMFIDAFPESGLEPAVFAAMVPNSADKPISELMDEIMGDHELPGAVPAEERREDSSGKAL</sequence>
<dbReference type="PANTHER" id="PTHR35732:SF1">
    <property type="entry name" value="OS10G0545100 PROTEIN"/>
    <property type="match status" value="1"/>
</dbReference>
<evidence type="ECO:0000256" key="5">
    <source>
        <dbReference type="ARBA" id="ARBA00023180"/>
    </source>
</evidence>
<dbReference type="PRINTS" id="PR00724">
    <property type="entry name" value="CRBOXYPTASEC"/>
</dbReference>
<keyword evidence="7" id="KW-1133">Transmembrane helix</keyword>
<proteinExistence type="inferred from homology"/>
<keyword evidence="9" id="KW-1185">Reference proteome</keyword>
<comment type="similarity">
    <text evidence="1">Belongs to the peptidase S10 family.</text>
</comment>
<accession>A0ABQ8E046</accession>
<gene>
    <name evidence="8" type="ORF">HID58_011173</name>
</gene>
<dbReference type="SUPFAM" id="SSF53474">
    <property type="entry name" value="alpha/beta-Hydrolases"/>
    <property type="match status" value="1"/>
</dbReference>
<keyword evidence="7" id="KW-0472">Membrane</keyword>
<dbReference type="Pfam" id="PF12646">
    <property type="entry name" value="DUF3783"/>
    <property type="match status" value="1"/>
</dbReference>
<feature type="non-terminal residue" evidence="8">
    <location>
        <position position="1"/>
    </location>
</feature>
<dbReference type="InterPro" id="IPR033124">
    <property type="entry name" value="Ser_caboxypep_his_AS"/>
</dbReference>
<feature type="region of interest" description="Disordered" evidence="6">
    <location>
        <begin position="726"/>
        <end position="745"/>
    </location>
</feature>
<reference evidence="8 9" key="1">
    <citation type="submission" date="2021-05" db="EMBL/GenBank/DDBJ databases">
        <title>Genome Assembly of Synthetic Allotetraploid Brassica napus Reveals Homoeologous Exchanges between Subgenomes.</title>
        <authorList>
            <person name="Davis J.T."/>
        </authorList>
    </citation>
    <scope>NUCLEOTIDE SEQUENCE [LARGE SCALE GENOMIC DNA]</scope>
    <source>
        <strain evidence="9">cv. Da-Ae</strain>
        <tissue evidence="8">Seedling</tissue>
    </source>
</reference>
<dbReference type="PANTHER" id="PTHR35732">
    <property type="entry name" value="OS10G0545100 PROTEIN"/>
    <property type="match status" value="1"/>
</dbReference>
<keyword evidence="7" id="KW-0812">Transmembrane</keyword>
<keyword evidence="2" id="KW-0121">Carboxypeptidase</keyword>
<evidence type="ECO:0000313" key="8">
    <source>
        <dbReference type="EMBL" id="KAH0934056.1"/>
    </source>
</evidence>
<evidence type="ECO:0008006" key="10">
    <source>
        <dbReference type="Google" id="ProtNLM"/>
    </source>
</evidence>
<feature type="transmembrane region" description="Helical" evidence="7">
    <location>
        <begin position="48"/>
        <end position="65"/>
    </location>
</feature>
<evidence type="ECO:0000256" key="7">
    <source>
        <dbReference type="SAM" id="Phobius"/>
    </source>
</evidence>
<name>A0ABQ8E046_BRANA</name>
<keyword evidence="3" id="KW-0645">Protease</keyword>
<dbReference type="Gene3D" id="3.40.50.1820">
    <property type="entry name" value="alpha/beta hydrolase"/>
    <property type="match status" value="2"/>
</dbReference>
<evidence type="ECO:0000256" key="6">
    <source>
        <dbReference type="SAM" id="MobiDB-lite"/>
    </source>
</evidence>